<name>W9B7J3_MYCCO</name>
<dbReference type="InterPro" id="IPR002347">
    <property type="entry name" value="SDR_fam"/>
</dbReference>
<comment type="similarity">
    <text evidence="1">Belongs to the short-chain dehydrogenases/reductases (SDR) family.</text>
</comment>
<comment type="caution">
    <text evidence="3">The sequence shown here is derived from an EMBL/GenBank/DDBJ whole genome shotgun (WGS) entry which is preliminary data.</text>
</comment>
<dbReference type="InterPro" id="IPR036291">
    <property type="entry name" value="NAD(P)-bd_dom_sf"/>
</dbReference>
<dbReference type="STRING" id="258533.BN977_05798"/>
<organism evidence="3 4">
    <name type="scientific">Mycolicibacterium cosmeticum</name>
    <dbReference type="NCBI Taxonomy" id="258533"/>
    <lineage>
        <taxon>Bacteria</taxon>
        <taxon>Bacillati</taxon>
        <taxon>Actinomycetota</taxon>
        <taxon>Actinomycetes</taxon>
        <taxon>Mycobacteriales</taxon>
        <taxon>Mycobacteriaceae</taxon>
        <taxon>Mycolicibacterium</taxon>
    </lineage>
</organism>
<dbReference type="GO" id="GO:0016491">
    <property type="term" value="F:oxidoreductase activity"/>
    <property type="evidence" value="ECO:0007669"/>
    <property type="project" value="UniProtKB-KW"/>
</dbReference>
<gene>
    <name evidence="3" type="ORF">BN977_05798</name>
</gene>
<reference evidence="3" key="1">
    <citation type="submission" date="2014-03" db="EMBL/GenBank/DDBJ databases">
        <title>Draft Genome Sequence of Mycobacterium cosmeticum DSM 44829.</title>
        <authorList>
            <person name="Croce O."/>
            <person name="Robert C."/>
            <person name="Raoult D."/>
            <person name="Drancourt M."/>
        </authorList>
    </citation>
    <scope>NUCLEOTIDE SEQUENCE [LARGE SCALE GENOMIC DNA]</scope>
    <source>
        <strain evidence="3">DSM 44829</strain>
    </source>
</reference>
<dbReference type="Pfam" id="PF13561">
    <property type="entry name" value="adh_short_C2"/>
    <property type="match status" value="1"/>
</dbReference>
<dbReference type="EMBL" id="CCBB010000003">
    <property type="protein sequence ID" value="CDO10957.1"/>
    <property type="molecule type" value="Genomic_DNA"/>
</dbReference>
<evidence type="ECO:0000256" key="2">
    <source>
        <dbReference type="ARBA" id="ARBA00023002"/>
    </source>
</evidence>
<dbReference type="Pfam" id="PF00106">
    <property type="entry name" value="adh_short"/>
    <property type="match status" value="1"/>
</dbReference>
<evidence type="ECO:0000313" key="3">
    <source>
        <dbReference type="EMBL" id="CDO10957.1"/>
    </source>
</evidence>
<keyword evidence="2" id="KW-0560">Oxidoreductase</keyword>
<keyword evidence="4" id="KW-1185">Reference proteome</keyword>
<proteinExistence type="inferred from homology"/>
<sequence length="294" mass="31262">MTDRTDARMLVPKTYAVTGAASGMGRAVAARLRADGHRVITVDIRDADVVADLSTPLGRSHAAAAVLHDADGRLDGAVLAAGLGPRPGIANVPRIMSVNYLGVVELLEAWRSALAAGGAKVVVVGSNSATTMPMVPHRAVRALLRNDLDTAVRAVRIFRKAASPMAYGASKIALMRWVRRTAVQPTWAGAGIRLNAIAPGAISTPLLDEQLATPREAKAVQSFPVPVGGFGAAEHLAEWMCFMLTDAAEFLCGSVIFVDGGSDAYFRADHWPRRVPAVGLPRYLYRLVSHSRLR</sequence>
<protein>
    <submittedName>
        <fullName evidence="3">3-alpha-hydroxysteroid dehydrogenase</fullName>
    </submittedName>
</protein>
<dbReference type="Proteomes" id="UP000028870">
    <property type="component" value="Unassembled WGS sequence"/>
</dbReference>
<dbReference type="AlphaFoldDB" id="W9B7J3"/>
<evidence type="ECO:0000256" key="1">
    <source>
        <dbReference type="ARBA" id="ARBA00006484"/>
    </source>
</evidence>
<accession>W9B7J3</accession>
<reference evidence="3" key="2">
    <citation type="submission" date="2014-03" db="EMBL/GenBank/DDBJ databases">
        <authorList>
            <person name="Urmite Genomes"/>
        </authorList>
    </citation>
    <scope>NUCLEOTIDE SEQUENCE</scope>
    <source>
        <strain evidence="3">DSM 44829</strain>
    </source>
</reference>
<dbReference type="PRINTS" id="PR00081">
    <property type="entry name" value="GDHRDH"/>
</dbReference>
<dbReference type="PANTHER" id="PTHR24321:SF15">
    <property type="entry name" value="OXIDOREDUCTASE UCPA"/>
    <property type="match status" value="1"/>
</dbReference>
<dbReference type="PANTHER" id="PTHR24321">
    <property type="entry name" value="DEHYDROGENASES, SHORT CHAIN"/>
    <property type="match status" value="1"/>
</dbReference>
<dbReference type="Gene3D" id="3.40.50.720">
    <property type="entry name" value="NAD(P)-binding Rossmann-like Domain"/>
    <property type="match status" value="1"/>
</dbReference>
<dbReference type="SUPFAM" id="SSF51735">
    <property type="entry name" value="NAD(P)-binding Rossmann-fold domains"/>
    <property type="match status" value="1"/>
</dbReference>
<evidence type="ECO:0000313" key="4">
    <source>
        <dbReference type="Proteomes" id="UP000028870"/>
    </source>
</evidence>
<dbReference type="eggNOG" id="COG1028">
    <property type="taxonomic scope" value="Bacteria"/>
</dbReference>